<evidence type="ECO:0000259" key="4">
    <source>
        <dbReference type="Pfam" id="PF08541"/>
    </source>
</evidence>
<evidence type="ECO:0000256" key="2">
    <source>
        <dbReference type="ARBA" id="ARBA00022679"/>
    </source>
</evidence>
<protein>
    <submittedName>
        <fullName evidence="6">3-oxoacyl-ACP synthase III family protein</fullName>
    </submittedName>
</protein>
<name>A0ABW6UUI2_9ACTN</name>
<dbReference type="RefSeq" id="WP_134039181.1">
    <property type="nucleotide sequence ID" value="NZ_BMVM01000004.1"/>
</dbReference>
<evidence type="ECO:0000313" key="6">
    <source>
        <dbReference type="EMBL" id="MFF4527138.1"/>
    </source>
</evidence>
<keyword evidence="7" id="KW-1185">Reference proteome</keyword>
<dbReference type="Proteomes" id="UP001602058">
    <property type="component" value="Unassembled WGS sequence"/>
</dbReference>
<feature type="domain" description="Beta-ketoacyl-[acyl-carrier-protein] synthase III N-terminal" evidence="5">
    <location>
        <begin position="118"/>
        <end position="191"/>
    </location>
</feature>
<dbReference type="InterPro" id="IPR013751">
    <property type="entry name" value="ACP_syn_III_N"/>
</dbReference>
<evidence type="ECO:0000313" key="7">
    <source>
        <dbReference type="Proteomes" id="UP001602058"/>
    </source>
</evidence>
<reference evidence="6 7" key="1">
    <citation type="submission" date="2024-10" db="EMBL/GenBank/DDBJ databases">
        <title>The Natural Products Discovery Center: Release of the First 8490 Sequenced Strains for Exploring Actinobacteria Biosynthetic Diversity.</title>
        <authorList>
            <person name="Kalkreuter E."/>
            <person name="Kautsar S.A."/>
            <person name="Yang D."/>
            <person name="Bader C.D."/>
            <person name="Teijaro C.N."/>
            <person name="Fluegel L."/>
            <person name="Davis C.M."/>
            <person name="Simpson J.R."/>
            <person name="Lauterbach L."/>
            <person name="Steele A.D."/>
            <person name="Gui C."/>
            <person name="Meng S."/>
            <person name="Li G."/>
            <person name="Viehrig K."/>
            <person name="Ye F."/>
            <person name="Su P."/>
            <person name="Kiefer A.F."/>
            <person name="Nichols A."/>
            <person name="Cepeda A.J."/>
            <person name="Yan W."/>
            <person name="Fan B."/>
            <person name="Jiang Y."/>
            <person name="Adhikari A."/>
            <person name="Zheng C.-J."/>
            <person name="Schuster L."/>
            <person name="Cowan T.M."/>
            <person name="Smanski M.J."/>
            <person name="Chevrette M.G."/>
            <person name="De Carvalho L.P.S."/>
            <person name="Shen B."/>
        </authorList>
    </citation>
    <scope>NUCLEOTIDE SEQUENCE [LARGE SCALE GENOMIC DNA]</scope>
    <source>
        <strain evidence="6 7">NPDC001390</strain>
    </source>
</reference>
<dbReference type="InterPro" id="IPR016039">
    <property type="entry name" value="Thiolase-like"/>
</dbReference>
<comment type="caution">
    <text evidence="6">The sequence shown here is derived from an EMBL/GenBank/DDBJ whole genome shotgun (WGS) entry which is preliminary data.</text>
</comment>
<dbReference type="PANTHER" id="PTHR34069:SF2">
    <property type="entry name" value="BETA-KETOACYL-[ACYL-CARRIER-PROTEIN] SYNTHASE III"/>
    <property type="match status" value="1"/>
</dbReference>
<keyword evidence="3" id="KW-0012">Acyltransferase</keyword>
<sequence length="350" mass="36599">MTPRAATVLDTEAIGILGTGSCLPGNVVTNEEVGTPAGVTDEWIVRRTAIRERRWAKPDEATSGLAATAALRALADAGIRAQDVSLVIVATSTPDSPQPPTATAVALELGVTSGTPAFDMNAVCSGFVFALATAERMLRGTGGHAVVIGADIYSRTLDPTDRRTVVLFGDGAGAVVLGPTRGRGVFATRLATFPEKRDLIRVPAGGSLIPASSTSLARGLHYFTMDGRAVRHFVESRVGPLVRDFLDAHPTDSARQPHLVPHQANGRMIEALGADLGFLPEHTHMTVQQYGNTGAASVPITLDRAAERLATGDLVVLAGFGGGMAAGLALVEWEAPRARRDDGTCQGRLR</sequence>
<dbReference type="InterPro" id="IPR013747">
    <property type="entry name" value="ACP_syn_III_C"/>
</dbReference>
<keyword evidence="1" id="KW-0963">Cytoplasm</keyword>
<evidence type="ECO:0000259" key="5">
    <source>
        <dbReference type="Pfam" id="PF08545"/>
    </source>
</evidence>
<dbReference type="NCBIfam" id="NF006829">
    <property type="entry name" value="PRK09352.1"/>
    <property type="match status" value="1"/>
</dbReference>
<evidence type="ECO:0000256" key="3">
    <source>
        <dbReference type="ARBA" id="ARBA00023315"/>
    </source>
</evidence>
<evidence type="ECO:0000256" key="1">
    <source>
        <dbReference type="ARBA" id="ARBA00022490"/>
    </source>
</evidence>
<keyword evidence="2" id="KW-0808">Transferase</keyword>
<organism evidence="6 7">
    <name type="scientific">Streptomyces bluensis</name>
    <dbReference type="NCBI Taxonomy" id="33897"/>
    <lineage>
        <taxon>Bacteria</taxon>
        <taxon>Bacillati</taxon>
        <taxon>Actinomycetota</taxon>
        <taxon>Actinomycetes</taxon>
        <taxon>Kitasatosporales</taxon>
        <taxon>Streptomycetaceae</taxon>
        <taxon>Streptomyces</taxon>
    </lineage>
</organism>
<gene>
    <name evidence="6" type="ORF">ACFY1D_37835</name>
</gene>
<feature type="domain" description="Beta-ketoacyl-[acyl-carrier-protein] synthase III C-terminal" evidence="4">
    <location>
        <begin position="258"/>
        <end position="333"/>
    </location>
</feature>
<dbReference type="Pfam" id="PF08541">
    <property type="entry name" value="ACP_syn_III_C"/>
    <property type="match status" value="1"/>
</dbReference>
<accession>A0ABW6UUI2</accession>
<proteinExistence type="predicted"/>
<dbReference type="EMBL" id="JBIAWJ010000032">
    <property type="protein sequence ID" value="MFF4527138.1"/>
    <property type="molecule type" value="Genomic_DNA"/>
</dbReference>
<dbReference type="PANTHER" id="PTHR34069">
    <property type="entry name" value="3-OXOACYL-[ACYL-CARRIER-PROTEIN] SYNTHASE 3"/>
    <property type="match status" value="1"/>
</dbReference>
<dbReference type="Pfam" id="PF08545">
    <property type="entry name" value="ACP_syn_III"/>
    <property type="match status" value="1"/>
</dbReference>
<dbReference type="SUPFAM" id="SSF53901">
    <property type="entry name" value="Thiolase-like"/>
    <property type="match status" value="1"/>
</dbReference>
<dbReference type="CDD" id="cd00830">
    <property type="entry name" value="KAS_III"/>
    <property type="match status" value="1"/>
</dbReference>
<dbReference type="Gene3D" id="3.40.47.10">
    <property type="match status" value="1"/>
</dbReference>